<accession>A0ABU8W7F7</accession>
<dbReference type="EMBL" id="JBBKZV010000028">
    <property type="protein sequence ID" value="MEJ8825989.1"/>
    <property type="molecule type" value="Genomic_DNA"/>
</dbReference>
<keyword evidence="4" id="KW-1185">Reference proteome</keyword>
<evidence type="ECO:0000256" key="1">
    <source>
        <dbReference type="ARBA" id="ARBA00004442"/>
    </source>
</evidence>
<sequence>MRSLLGGHSKTIVVAAVCIASSAIACAQEISFLAGPLASAGEHSYSWQGTYRSGLGPYAAWSLSWLNEGHITDHHRDGQTLQAWARLPLLDNRLELSAGAGPYLYFDTFTGRADRSYANAHGWGLVVSLRAAYYFGNRWIAQMQLNRVNVNGGPNTTALLFGVGYQLDAPDQPGPRDRPLARSSSVTGNELTVMLGASIVNSDKSESSPAETLEFRHGLGRHVDVTASLLHEQGRMQSRRYGVAAQVWATSAFFGDRFALSAGVGPYVAVTQSESFPAGRTGDGRVSGLVSISASYKFGDRWLARVTWNRFATRHDRDADVIQAGVGVRF</sequence>
<evidence type="ECO:0000256" key="2">
    <source>
        <dbReference type="SAM" id="SignalP"/>
    </source>
</evidence>
<organism evidence="3 4">
    <name type="scientific">Variovorax humicola</name>
    <dbReference type="NCBI Taxonomy" id="1769758"/>
    <lineage>
        <taxon>Bacteria</taxon>
        <taxon>Pseudomonadati</taxon>
        <taxon>Pseudomonadota</taxon>
        <taxon>Betaproteobacteria</taxon>
        <taxon>Burkholderiales</taxon>
        <taxon>Comamonadaceae</taxon>
        <taxon>Variovorax</taxon>
    </lineage>
</organism>
<evidence type="ECO:0000313" key="4">
    <source>
        <dbReference type="Proteomes" id="UP001363010"/>
    </source>
</evidence>
<feature type="chain" id="PRO_5047181733" description="Outer membrane protein beta-barrel domain-containing protein" evidence="2">
    <location>
        <begin position="28"/>
        <end position="330"/>
    </location>
</feature>
<feature type="signal peptide" evidence="2">
    <location>
        <begin position="1"/>
        <end position="27"/>
    </location>
</feature>
<dbReference type="SUPFAM" id="SSF56925">
    <property type="entry name" value="OMPA-like"/>
    <property type="match status" value="1"/>
</dbReference>
<dbReference type="RefSeq" id="WP_340367027.1">
    <property type="nucleotide sequence ID" value="NZ_JBBKZV010000028.1"/>
</dbReference>
<reference evidence="3 4" key="1">
    <citation type="submission" date="2024-03" db="EMBL/GenBank/DDBJ databases">
        <title>Novel species of the genus Variovorax.</title>
        <authorList>
            <person name="Liu Q."/>
            <person name="Xin Y.-H."/>
        </authorList>
    </citation>
    <scope>NUCLEOTIDE SEQUENCE [LARGE SCALE GENOMIC DNA]</scope>
    <source>
        <strain evidence="3 4">KACC 18501</strain>
    </source>
</reference>
<evidence type="ECO:0000313" key="3">
    <source>
        <dbReference type="EMBL" id="MEJ8825989.1"/>
    </source>
</evidence>
<comment type="subcellular location">
    <subcellularLocation>
        <location evidence="1">Cell outer membrane</location>
    </subcellularLocation>
</comment>
<proteinExistence type="predicted"/>
<evidence type="ECO:0008006" key="5">
    <source>
        <dbReference type="Google" id="ProtNLM"/>
    </source>
</evidence>
<gene>
    <name evidence="3" type="ORF">WKW80_28850</name>
</gene>
<dbReference type="InterPro" id="IPR011250">
    <property type="entry name" value="OMP/PagP_B-barrel"/>
</dbReference>
<dbReference type="PROSITE" id="PS51257">
    <property type="entry name" value="PROKAR_LIPOPROTEIN"/>
    <property type="match status" value="1"/>
</dbReference>
<dbReference type="Proteomes" id="UP001363010">
    <property type="component" value="Unassembled WGS sequence"/>
</dbReference>
<comment type="caution">
    <text evidence="3">The sequence shown here is derived from an EMBL/GenBank/DDBJ whole genome shotgun (WGS) entry which is preliminary data.</text>
</comment>
<protein>
    <recommendedName>
        <fullName evidence="5">Outer membrane protein beta-barrel domain-containing protein</fullName>
    </recommendedName>
</protein>
<keyword evidence="2" id="KW-0732">Signal</keyword>
<name>A0ABU8W7F7_9BURK</name>